<dbReference type="Proteomes" id="UP000094444">
    <property type="component" value="Unassembled WGS sequence"/>
</dbReference>
<dbReference type="AlphaFoldDB" id="A0A2P5I1X7"/>
<evidence type="ECO:0000256" key="1">
    <source>
        <dbReference type="SAM" id="MobiDB-lite"/>
    </source>
</evidence>
<feature type="compositionally biased region" description="Low complexity" evidence="1">
    <location>
        <begin position="45"/>
        <end position="61"/>
    </location>
</feature>
<gene>
    <name evidence="2" type="ORF">DHEL01_v205141</name>
</gene>
<dbReference type="InParanoid" id="A0A2P5I1X7"/>
<feature type="region of interest" description="Disordered" evidence="1">
    <location>
        <begin position="19"/>
        <end position="67"/>
    </location>
</feature>
<proteinExistence type="predicted"/>
<protein>
    <submittedName>
        <fullName evidence="2">Uncharacterized protein</fullName>
    </submittedName>
</protein>
<accession>A0A2P5I1X7</accession>
<comment type="caution">
    <text evidence="2">The sequence shown here is derived from an EMBL/GenBank/DDBJ whole genome shotgun (WGS) entry which is preliminary data.</text>
</comment>
<reference evidence="2" key="1">
    <citation type="submission" date="2017-09" db="EMBL/GenBank/DDBJ databases">
        <title>Polyketide synthases of a Diaporthe helianthi virulent isolate.</title>
        <authorList>
            <person name="Baroncelli R."/>
        </authorList>
    </citation>
    <scope>NUCLEOTIDE SEQUENCE [LARGE SCALE GENOMIC DNA]</scope>
    <source>
        <strain evidence="2">7/96</strain>
    </source>
</reference>
<keyword evidence="3" id="KW-1185">Reference proteome</keyword>
<dbReference type="EMBL" id="MAVT02000366">
    <property type="protein sequence ID" value="POS76467.1"/>
    <property type="molecule type" value="Genomic_DNA"/>
</dbReference>
<evidence type="ECO:0000313" key="3">
    <source>
        <dbReference type="Proteomes" id="UP000094444"/>
    </source>
</evidence>
<organism evidence="2 3">
    <name type="scientific">Diaporthe helianthi</name>
    <dbReference type="NCBI Taxonomy" id="158607"/>
    <lineage>
        <taxon>Eukaryota</taxon>
        <taxon>Fungi</taxon>
        <taxon>Dikarya</taxon>
        <taxon>Ascomycota</taxon>
        <taxon>Pezizomycotina</taxon>
        <taxon>Sordariomycetes</taxon>
        <taxon>Sordariomycetidae</taxon>
        <taxon>Diaporthales</taxon>
        <taxon>Diaporthaceae</taxon>
        <taxon>Diaporthe</taxon>
    </lineage>
</organism>
<sequence>MPSGHPMASAALVHKCRKGCQTTRPEGCRARHDGKKKTRRDETRPAPVSAVSDPASVSVPAGATLVP</sequence>
<evidence type="ECO:0000313" key="2">
    <source>
        <dbReference type="EMBL" id="POS76467.1"/>
    </source>
</evidence>
<name>A0A2P5I1X7_DIAHE</name>